<dbReference type="InterPro" id="IPR050490">
    <property type="entry name" value="Bact_solute-bd_prot1"/>
</dbReference>
<proteinExistence type="predicted"/>
<evidence type="ECO:0000256" key="1">
    <source>
        <dbReference type="SAM" id="Phobius"/>
    </source>
</evidence>
<accession>A0A5C4TGJ8</accession>
<dbReference type="Gene3D" id="3.40.190.10">
    <property type="entry name" value="Periplasmic binding protein-like II"/>
    <property type="match status" value="1"/>
</dbReference>
<name>A0A5C4TGJ8_9BACL</name>
<dbReference type="Proteomes" id="UP000307943">
    <property type="component" value="Unassembled WGS sequence"/>
</dbReference>
<evidence type="ECO:0000313" key="3">
    <source>
        <dbReference type="Proteomes" id="UP000307943"/>
    </source>
</evidence>
<dbReference type="EMBL" id="VDCQ01000002">
    <property type="protein sequence ID" value="TNJ67912.1"/>
    <property type="molecule type" value="Genomic_DNA"/>
</dbReference>
<comment type="caution">
    <text evidence="2">The sequence shown here is derived from an EMBL/GenBank/DDBJ whole genome shotgun (WGS) entry which is preliminary data.</text>
</comment>
<dbReference type="SUPFAM" id="SSF53850">
    <property type="entry name" value="Periplasmic binding protein-like II"/>
    <property type="match status" value="1"/>
</dbReference>
<protein>
    <submittedName>
        <fullName evidence="2">Extracellular solute-binding protein</fullName>
    </submittedName>
</protein>
<reference evidence="2 3" key="1">
    <citation type="submission" date="2019-05" db="EMBL/GenBank/DDBJ databases">
        <title>We sequenced the genome of Paenibacillus hemerocallicola KCTC 33185 for further insight into its adaptation and study the phylogeny of Paenibacillus.</title>
        <authorList>
            <person name="Narsing Rao M.P."/>
        </authorList>
    </citation>
    <scope>NUCLEOTIDE SEQUENCE [LARGE SCALE GENOMIC DNA]</scope>
    <source>
        <strain evidence="2 3">KCTC 33185</strain>
    </source>
</reference>
<keyword evidence="1" id="KW-0472">Membrane</keyword>
<organism evidence="2 3">
    <name type="scientific">Paenibacillus hemerocallicola</name>
    <dbReference type="NCBI Taxonomy" id="1172614"/>
    <lineage>
        <taxon>Bacteria</taxon>
        <taxon>Bacillati</taxon>
        <taxon>Bacillota</taxon>
        <taxon>Bacilli</taxon>
        <taxon>Bacillales</taxon>
        <taxon>Paenibacillaceae</taxon>
        <taxon>Paenibacillus</taxon>
    </lineage>
</organism>
<evidence type="ECO:0000313" key="2">
    <source>
        <dbReference type="EMBL" id="TNJ67912.1"/>
    </source>
</evidence>
<dbReference type="PANTHER" id="PTHR43649">
    <property type="entry name" value="ARABINOSE-BINDING PROTEIN-RELATED"/>
    <property type="match status" value="1"/>
</dbReference>
<dbReference type="AlphaFoldDB" id="A0A5C4TGJ8"/>
<sequence length="469" mass="52033">MVLLDAAGVIGRSALPYNFKEEAIDMAERKGLLVLLFVCLVFVLSACGGGAAKNADKGAVEKETVLSPEEEAARVANSKLELVFLYPPSGTEEIFMSRFGDRLQKKFPQYKLTFIPRQSDNYAALLGSKQPIDIMIVSLNTTGTYLTGMGLESDISDLIKKYNYDLTKIEPSLIEIQRRMANGGIYGLPYTPGAMTFLYNKDLFDKFGVPYPRDGMTWDEVYELARRMTRTDGGIQYKGIAFGFASVIRSNQLSAPYFDPKTNKAMFTADAFVQSFTNIARFYKIPGMELPNNKYIEQADQFLKDQTVAMMIHTGGYVTRAAEALKNWDIATIPTLKEKPGVSLQAGPDYMYITNRSAQRDAAFQVLSYITSEEYQEWMAGNLAFVPVLKDSKKAMQSFGANLPGIQGKNVQALIQSYAPMSLASPFTANANSEMNNALNAFSAGKDINTALREAAERVDKLIEQEMKK</sequence>
<feature type="transmembrane region" description="Helical" evidence="1">
    <location>
        <begin position="32"/>
        <end position="52"/>
    </location>
</feature>
<dbReference type="InterPro" id="IPR006059">
    <property type="entry name" value="SBP"/>
</dbReference>
<keyword evidence="1" id="KW-0812">Transmembrane</keyword>
<keyword evidence="1" id="KW-1133">Transmembrane helix</keyword>
<gene>
    <name evidence="2" type="ORF">FE784_01845</name>
</gene>
<dbReference type="Pfam" id="PF01547">
    <property type="entry name" value="SBP_bac_1"/>
    <property type="match status" value="1"/>
</dbReference>
<dbReference type="PANTHER" id="PTHR43649:SF12">
    <property type="entry name" value="DIACETYLCHITOBIOSE BINDING PROTEIN DASA"/>
    <property type="match status" value="1"/>
</dbReference>
<keyword evidence="3" id="KW-1185">Reference proteome</keyword>
<dbReference type="OrthoDB" id="2675752at2"/>